<reference evidence="1" key="1">
    <citation type="journal article" date="2020" name="mSystems">
        <title>Genome- and Community-Level Interaction Insights into Carbon Utilization and Element Cycling Functions of Hydrothermarchaeota in Hydrothermal Sediment.</title>
        <authorList>
            <person name="Zhou Z."/>
            <person name="Liu Y."/>
            <person name="Xu W."/>
            <person name="Pan J."/>
            <person name="Luo Z.H."/>
            <person name="Li M."/>
        </authorList>
    </citation>
    <scope>NUCLEOTIDE SEQUENCE [LARGE SCALE GENOMIC DNA]</scope>
    <source>
        <strain evidence="1">SpSt-381</strain>
    </source>
</reference>
<dbReference type="Gene3D" id="2.60.40.4070">
    <property type="match status" value="1"/>
</dbReference>
<gene>
    <name evidence="1" type="ORF">ENR23_03740</name>
</gene>
<evidence type="ECO:0000313" key="1">
    <source>
        <dbReference type="EMBL" id="HGZ42533.1"/>
    </source>
</evidence>
<dbReference type="EMBL" id="DSQF01000006">
    <property type="protein sequence ID" value="HGZ42533.1"/>
    <property type="molecule type" value="Genomic_DNA"/>
</dbReference>
<accession>A0A832MM49</accession>
<organism evidence="1">
    <name type="scientific">Eiseniibacteriota bacterium</name>
    <dbReference type="NCBI Taxonomy" id="2212470"/>
    <lineage>
        <taxon>Bacteria</taxon>
        <taxon>Candidatus Eiseniibacteriota</taxon>
    </lineage>
</organism>
<comment type="caution">
    <text evidence="1">The sequence shown here is derived from an EMBL/GenBank/DDBJ whole genome shotgun (WGS) entry which is preliminary data.</text>
</comment>
<proteinExistence type="predicted"/>
<protein>
    <submittedName>
        <fullName evidence="1">Uncharacterized protein</fullName>
    </submittedName>
</protein>
<sequence length="763" mass="83681">MLDIEDQGPALTAGDFYLRVTNCGILGNAFLNTGRCNDPSLESPPGSGREALNYAALWVGGRVGTRDARVSGGPLLEFRAPLDAGERVRIAERGRLGARRLVDDDGDGRVDEEILDERDEDGDGEVDEDLGLFSQQAAVCTYRDDTPEAVAFLYETGERHEPLGVTVRQEAFAWAVPGFDRIAGLRWTITNHGRQPIEELRVGVLADLDSKDRLDRAGHLNDRITHESYRRDFFEGWDSLTVGHVRVCGAPPPCPAIACFSTLAQTVPVVSDAAAGSGLPAAAIVGLRHTTDPLGFVPELAARGVARAPRAVAFRYAVFAHGRPPGQGGLPQNDDERWAALRGEFPEVRPVTPDDYVVLMTCGPFARLEPGQSVEVSAALVAGDRLDSLRAQLGNAAELERGLRLNALPDVRGRDHREWSNGDTGLNGHEVCLEPPPGVTFTLDPHCAARFPEDAAVPAMPRLYRHGECVWTDADCDACTGVDGWDTVVPWSDPGDQPPAPPFRLAPGDGRVEILWGDLPEALLAGGVLGSAETRFIGYRVWKLQDWRERPSYVPPRPRWSLVQSFGADTALGALALEAVTDSSMDYERILYERRVHPPGRYRFTDTDVKNGFDYLYMVTTVFESRVRDASGHLRVRRAETPLDAEFAERVVASAAAREDNRSVWVVPNPFRARADWDRPPTYGDQLTRHVDFMGLPRALSTIRIWTLAGDFVAQIDHDGRGGDGQAAWNLVTRNGQEVASGVYLFTVDSKFGRQVGRFVIVR</sequence>
<name>A0A832MM49_UNCEI</name>
<dbReference type="AlphaFoldDB" id="A0A832MM49"/>